<evidence type="ECO:0000313" key="8">
    <source>
        <dbReference type="Proteomes" id="UP000799536"/>
    </source>
</evidence>
<dbReference type="OrthoDB" id="10248252at2759"/>
<evidence type="ECO:0000256" key="1">
    <source>
        <dbReference type="ARBA" id="ARBA00009890"/>
    </source>
</evidence>
<dbReference type="EMBL" id="ML993907">
    <property type="protein sequence ID" value="KAF2203302.1"/>
    <property type="molecule type" value="Genomic_DNA"/>
</dbReference>
<dbReference type="Gene3D" id="1.10.10.60">
    <property type="entry name" value="Homeodomain-like"/>
    <property type="match status" value="1"/>
</dbReference>
<reference evidence="7" key="1">
    <citation type="journal article" date="2020" name="Stud. Mycol.">
        <title>101 Dothideomycetes genomes: a test case for predicting lifestyles and emergence of pathogens.</title>
        <authorList>
            <person name="Haridas S."/>
            <person name="Albert R."/>
            <person name="Binder M."/>
            <person name="Bloem J."/>
            <person name="Labutti K."/>
            <person name="Salamov A."/>
            <person name="Andreopoulos B."/>
            <person name="Baker S."/>
            <person name="Barry K."/>
            <person name="Bills G."/>
            <person name="Bluhm B."/>
            <person name="Cannon C."/>
            <person name="Castanera R."/>
            <person name="Culley D."/>
            <person name="Daum C."/>
            <person name="Ezra D."/>
            <person name="Gonzalez J."/>
            <person name="Henrissat B."/>
            <person name="Kuo A."/>
            <person name="Liang C."/>
            <person name="Lipzen A."/>
            <person name="Lutzoni F."/>
            <person name="Magnuson J."/>
            <person name="Mondo S."/>
            <person name="Nolan M."/>
            <person name="Ohm R."/>
            <person name="Pangilinan J."/>
            <person name="Park H.-J."/>
            <person name="Ramirez L."/>
            <person name="Alfaro M."/>
            <person name="Sun H."/>
            <person name="Tritt A."/>
            <person name="Yoshinaga Y."/>
            <person name="Zwiers L.-H."/>
            <person name="Turgeon B."/>
            <person name="Goodwin S."/>
            <person name="Spatafora J."/>
            <person name="Crous P."/>
            <person name="Grigoriev I."/>
        </authorList>
    </citation>
    <scope>NUCLEOTIDE SEQUENCE</scope>
    <source>
        <strain evidence="7">ATCC 74209</strain>
    </source>
</reference>
<feature type="region of interest" description="Disordered" evidence="5">
    <location>
        <begin position="139"/>
        <end position="201"/>
    </location>
</feature>
<dbReference type="GO" id="GO:0031931">
    <property type="term" value="C:TORC1 complex"/>
    <property type="evidence" value="ECO:0007669"/>
    <property type="project" value="InterPro"/>
</dbReference>
<dbReference type="InterPro" id="IPR015943">
    <property type="entry name" value="WD40/YVTN_repeat-like_dom_sf"/>
</dbReference>
<dbReference type="PROSITE" id="PS00678">
    <property type="entry name" value="WD_REPEATS_1"/>
    <property type="match status" value="1"/>
</dbReference>
<sequence length="1148" mass="127990">MQRPALPTANNGQTAPTVITIIPPSVPPNLLSYGSLHWAQQEDYLLIYLKEVLQLTWLEIIEHYPNRTRASIQTHYSSYLNKRDRSKDPLDLTQAISAVRGDTTVPAVATISTPVKVPPSIVPKPATARNPSVQQVIPSQESVLSLNRPRRSTQPVNYTWPRRNQSFMMHPEESTEDGRQDQPHSRSLSIRLRSSEPSEEPAIVPETAYPVDKPLELNVEEEDAKTALAASQPRVFPPSGTQLPYLDSAQRQLLHKGPEKGEWDLWSGRDWQGTILHVDFHDEELELVERMAVKVMGPGSRPQFASIRRRIQRMLKNEPAHRIFKLSHEIVLRMNSRDRSSIDAFLRDAANGQISTAPRIERIGAVRQSRAHSSNPRPSTSSLLRQRELGLQSRRGWKDTSRPLSYQMKNNIFDTMGPAYSYTGASSDVHTVAWSPDGQCFAAGAVCVTDPDSMQYNRPNNLLYGDVTNKVIHELADHYTARYRPEKGANASHAMFASQDPKLYTTVSMVEFSPDGQYMYSTGYDRYAVMWETKSDGSQPESLRKFLHRAPVDLLTVSCNGLVATAAKKWTARSIKVMTIRGPEDIHNDSFTSSKAIERPDMKVLPTALKFEPNYGRLLLGGFGANVREDGLDSSGDICLWDVTTQQQLWVHGSTKNVFDLAFNPRQREAPFFAVGCVAGGQVNRGTRSVVRFYDCRVQGAGKYSMMMELECPALDMNDVVYCPYDDALFAAGCTDGSAYVWDVRKPDSFLYKLSHGKPLMQLDENQPREVTDTGIRFCSWGENSTRLFTGSSDGVVKIWDVARATDDVFIKDIATFDSGVMSGAFSPDKSRLVVGEVNGSVNVLEVGRDDCSVKNTERLRYVAYEDLDEPDTPFPSRADAESGKAIAEEMLKSGQMVLRPMGGLPVYQAVQGPNYNGPWDSSWSAPPLRDQALFSQAAFNVNPGPQCDISACGDLSRMATFTAEEMGDSGRSKDRIPDEMRKLWFGTPSFGNEHIFTAVLGKTKCDRCNLPAIPDENIDSAETGNFCEFCSFDCFRCGAPVLPDYNPGEGPLSYARASALERIQCRNCKRAWEVGVLGYKCVQDKGDPDAADERDVPRLKGYGRDLARERFECGAENEDEVTTFGDEMNALSEYYLGLTVKRPESPL</sequence>
<dbReference type="InterPro" id="IPR019775">
    <property type="entry name" value="WD40_repeat_CS"/>
</dbReference>
<dbReference type="Proteomes" id="UP000799536">
    <property type="component" value="Unassembled WGS sequence"/>
</dbReference>
<evidence type="ECO:0000256" key="4">
    <source>
        <dbReference type="PROSITE-ProRule" id="PRU00221"/>
    </source>
</evidence>
<dbReference type="GO" id="GO:0031932">
    <property type="term" value="C:TORC2 complex"/>
    <property type="evidence" value="ECO:0007669"/>
    <property type="project" value="InterPro"/>
</dbReference>
<organism evidence="7 8">
    <name type="scientific">Delitschia confertaspora ATCC 74209</name>
    <dbReference type="NCBI Taxonomy" id="1513339"/>
    <lineage>
        <taxon>Eukaryota</taxon>
        <taxon>Fungi</taxon>
        <taxon>Dikarya</taxon>
        <taxon>Ascomycota</taxon>
        <taxon>Pezizomycotina</taxon>
        <taxon>Dothideomycetes</taxon>
        <taxon>Pleosporomycetidae</taxon>
        <taxon>Pleosporales</taxon>
        <taxon>Delitschiaceae</taxon>
        <taxon>Delitschia</taxon>
    </lineage>
</organism>
<dbReference type="PANTHER" id="PTHR19842">
    <property type="entry name" value="G BETA-LIKE PROTEIN GBL"/>
    <property type="match status" value="1"/>
</dbReference>
<feature type="repeat" description="WD" evidence="4">
    <location>
        <begin position="780"/>
        <end position="802"/>
    </location>
</feature>
<keyword evidence="3" id="KW-0677">Repeat</keyword>
<dbReference type="Gene3D" id="2.130.10.10">
    <property type="entry name" value="YVTN repeat-like/Quinoprotein amine dehydrogenase"/>
    <property type="match status" value="1"/>
</dbReference>
<dbReference type="PROSITE" id="PS50082">
    <property type="entry name" value="WD_REPEATS_2"/>
    <property type="match status" value="2"/>
</dbReference>
<dbReference type="InterPro" id="IPR037588">
    <property type="entry name" value="MLST8"/>
</dbReference>
<dbReference type="SMART" id="SM00320">
    <property type="entry name" value="WD40"/>
    <property type="match status" value="7"/>
</dbReference>
<evidence type="ECO:0000259" key="6">
    <source>
        <dbReference type="PROSITE" id="PS50090"/>
    </source>
</evidence>
<dbReference type="PANTHER" id="PTHR19842:SF0">
    <property type="entry name" value="TARGET OF RAPAMYCIN COMPLEX SUBUNIT LST8"/>
    <property type="match status" value="1"/>
</dbReference>
<feature type="compositionally biased region" description="Basic and acidic residues" evidence="5">
    <location>
        <begin position="170"/>
        <end position="184"/>
    </location>
</feature>
<comment type="caution">
    <text evidence="7">The sequence shown here is derived from an EMBL/GenBank/DDBJ whole genome shotgun (WGS) entry which is preliminary data.</text>
</comment>
<name>A0A9P4MUQ6_9PLEO</name>
<keyword evidence="8" id="KW-1185">Reference proteome</keyword>
<dbReference type="SUPFAM" id="SSF50978">
    <property type="entry name" value="WD40 repeat-like"/>
    <property type="match status" value="1"/>
</dbReference>
<dbReference type="AlphaFoldDB" id="A0A9P4MUQ6"/>
<evidence type="ECO:0000256" key="3">
    <source>
        <dbReference type="ARBA" id="ARBA00022737"/>
    </source>
</evidence>
<dbReference type="PROSITE" id="PS50090">
    <property type="entry name" value="MYB_LIKE"/>
    <property type="match status" value="1"/>
</dbReference>
<dbReference type="GO" id="GO:0032956">
    <property type="term" value="P:regulation of actin cytoskeleton organization"/>
    <property type="evidence" value="ECO:0007669"/>
    <property type="project" value="TreeGrafter"/>
</dbReference>
<evidence type="ECO:0000256" key="2">
    <source>
        <dbReference type="ARBA" id="ARBA00022574"/>
    </source>
</evidence>
<proteinExistence type="inferred from homology"/>
<dbReference type="Pfam" id="PF00400">
    <property type="entry name" value="WD40"/>
    <property type="match status" value="3"/>
</dbReference>
<dbReference type="InterPro" id="IPR001680">
    <property type="entry name" value="WD40_rpt"/>
</dbReference>
<comment type="similarity">
    <text evidence="1">Belongs to the WD repeat LST8 family.</text>
</comment>
<dbReference type="InterPro" id="IPR009057">
    <property type="entry name" value="Homeodomain-like_sf"/>
</dbReference>
<dbReference type="SMART" id="SM00717">
    <property type="entry name" value="SANT"/>
    <property type="match status" value="1"/>
</dbReference>
<feature type="domain" description="Myb-like" evidence="6">
    <location>
        <begin position="38"/>
        <end position="80"/>
    </location>
</feature>
<dbReference type="GO" id="GO:0031929">
    <property type="term" value="P:TOR signaling"/>
    <property type="evidence" value="ECO:0007669"/>
    <property type="project" value="InterPro"/>
</dbReference>
<keyword evidence="2 4" id="KW-0853">WD repeat</keyword>
<gene>
    <name evidence="7" type="ORF">GQ43DRAFT_367166</name>
</gene>
<evidence type="ECO:0000313" key="7">
    <source>
        <dbReference type="EMBL" id="KAF2203302.1"/>
    </source>
</evidence>
<dbReference type="InterPro" id="IPR001005">
    <property type="entry name" value="SANT/Myb"/>
</dbReference>
<feature type="compositionally biased region" description="Polar residues" evidence="5">
    <location>
        <begin position="152"/>
        <end position="167"/>
    </location>
</feature>
<dbReference type="SUPFAM" id="SSF46689">
    <property type="entry name" value="Homeodomain-like"/>
    <property type="match status" value="1"/>
</dbReference>
<protein>
    <submittedName>
        <fullName evidence="7">WD40 repeat-like protein</fullName>
    </submittedName>
</protein>
<evidence type="ECO:0000256" key="5">
    <source>
        <dbReference type="SAM" id="MobiDB-lite"/>
    </source>
</evidence>
<dbReference type="InterPro" id="IPR036322">
    <property type="entry name" value="WD40_repeat_dom_sf"/>
</dbReference>
<feature type="repeat" description="WD" evidence="4">
    <location>
        <begin position="507"/>
        <end position="535"/>
    </location>
</feature>
<accession>A0A9P4MUQ6</accession>